<dbReference type="AlphaFoldDB" id="A0A9Q0YD14"/>
<dbReference type="InterPro" id="IPR002350">
    <property type="entry name" value="Kazal_dom"/>
</dbReference>
<evidence type="ECO:0000256" key="7">
    <source>
        <dbReference type="ARBA" id="ARBA00023157"/>
    </source>
</evidence>
<feature type="transmembrane region" description="Helical" evidence="8">
    <location>
        <begin position="296"/>
        <end position="315"/>
    </location>
</feature>
<dbReference type="EMBL" id="JAIZAY010000022">
    <property type="protein sequence ID" value="KAJ8020413.1"/>
    <property type="molecule type" value="Genomic_DNA"/>
</dbReference>
<comment type="similarity">
    <text evidence="2">Belongs to the organo anion transporter (TC 2.A.60) family.</text>
</comment>
<feature type="transmembrane region" description="Helical" evidence="8">
    <location>
        <begin position="158"/>
        <end position="177"/>
    </location>
</feature>
<feature type="transmembrane region" description="Helical" evidence="8">
    <location>
        <begin position="26"/>
        <end position="47"/>
    </location>
</feature>
<comment type="caution">
    <text evidence="10">The sequence shown here is derived from an EMBL/GenBank/DDBJ whole genome shotgun (WGS) entry which is preliminary data.</text>
</comment>
<dbReference type="Pfam" id="PF03137">
    <property type="entry name" value="OATP"/>
    <property type="match status" value="2"/>
</dbReference>
<sequence length="379" mass="40968">MVTDGFINTGITSIERRFQLSSTQSGIIVSIYFFTGIFVNLFVSYIGGRGHKARWLAGGMVLYAIGAMVYSLPHFLSGYYQYTDSDEYSSLCNAENSEVNGQPFSNSTDDGPSKVEDISNYLYFFVVAQVALGLGASPLYTLGIAYLDENVTVHRSGLYLGIFYAAGTLGPAVGYITGGTQELRLRKVSVAHKNSGVNILSARPDFGAKPMDFFIALKLLLRNPTMMFLNGVGVFESMMVMGFAAYLPKLVETQFGQTASFSAAVVGATLILGGSGGSILGGWLVKRFKWDIKSDVLFSIACTVGVVLLMGPLLLRCPSENIVGISDSVNSPVFLRNCTSQCSCSTQQYTPVCTLDGQFEFFSPCHAGCSQHFEDNMCS</sequence>
<keyword evidence="3" id="KW-1003">Cell membrane</keyword>
<evidence type="ECO:0000256" key="4">
    <source>
        <dbReference type="ARBA" id="ARBA00022692"/>
    </source>
</evidence>
<feature type="transmembrane region" description="Helical" evidence="8">
    <location>
        <begin position="53"/>
        <end position="72"/>
    </location>
</feature>
<name>A0A9Q0YD14_HOLLE</name>
<protein>
    <submittedName>
        <fullName evidence="10">Solute carrier organic anion transporter family member 4A1</fullName>
    </submittedName>
</protein>
<dbReference type="SUPFAM" id="SSF103473">
    <property type="entry name" value="MFS general substrate transporter"/>
    <property type="match status" value="1"/>
</dbReference>
<dbReference type="InterPro" id="IPR036259">
    <property type="entry name" value="MFS_trans_sf"/>
</dbReference>
<dbReference type="Proteomes" id="UP001152320">
    <property type="component" value="Chromosome 22"/>
</dbReference>
<evidence type="ECO:0000259" key="9">
    <source>
        <dbReference type="PROSITE" id="PS51465"/>
    </source>
</evidence>
<accession>A0A9Q0YD14</accession>
<dbReference type="GO" id="GO:0043252">
    <property type="term" value="P:sodium-independent organic anion transport"/>
    <property type="evidence" value="ECO:0007669"/>
    <property type="project" value="TreeGrafter"/>
</dbReference>
<feature type="transmembrane region" description="Helical" evidence="8">
    <location>
        <begin position="227"/>
        <end position="247"/>
    </location>
</feature>
<evidence type="ECO:0000256" key="5">
    <source>
        <dbReference type="ARBA" id="ARBA00022989"/>
    </source>
</evidence>
<keyword evidence="4 8" id="KW-0812">Transmembrane</keyword>
<dbReference type="OrthoDB" id="5062115at2759"/>
<dbReference type="PROSITE" id="PS51465">
    <property type="entry name" value="KAZAL_2"/>
    <property type="match status" value="1"/>
</dbReference>
<feature type="transmembrane region" description="Helical" evidence="8">
    <location>
        <begin position="121"/>
        <end position="146"/>
    </location>
</feature>
<keyword evidence="7" id="KW-1015">Disulfide bond</keyword>
<keyword evidence="6 8" id="KW-0472">Membrane</keyword>
<gene>
    <name evidence="10" type="ORF">HOLleu_39997</name>
</gene>
<evidence type="ECO:0000256" key="2">
    <source>
        <dbReference type="ARBA" id="ARBA00009657"/>
    </source>
</evidence>
<reference evidence="10" key="1">
    <citation type="submission" date="2021-10" db="EMBL/GenBank/DDBJ databases">
        <title>Tropical sea cucumber genome reveals ecological adaptation and Cuvierian tubules defense mechanism.</title>
        <authorList>
            <person name="Chen T."/>
        </authorList>
    </citation>
    <scope>NUCLEOTIDE SEQUENCE</scope>
    <source>
        <strain evidence="10">Nanhai2018</strain>
        <tissue evidence="10">Muscle</tissue>
    </source>
</reference>
<evidence type="ECO:0000256" key="6">
    <source>
        <dbReference type="ARBA" id="ARBA00023136"/>
    </source>
</evidence>
<dbReference type="Gene3D" id="1.20.1250.20">
    <property type="entry name" value="MFS general substrate transporter like domains"/>
    <property type="match status" value="2"/>
</dbReference>
<dbReference type="PANTHER" id="PTHR11388:SF100">
    <property type="entry name" value="SOLUTE CARRIER ORGANIC ANION TRANSPORTER FAMILY MEMBER 4A1"/>
    <property type="match status" value="1"/>
</dbReference>
<dbReference type="GO" id="GO:0016323">
    <property type="term" value="C:basolateral plasma membrane"/>
    <property type="evidence" value="ECO:0007669"/>
    <property type="project" value="TreeGrafter"/>
</dbReference>
<keyword evidence="5 8" id="KW-1133">Transmembrane helix</keyword>
<feature type="domain" description="Kazal-like" evidence="9">
    <location>
        <begin position="332"/>
        <end position="379"/>
    </location>
</feature>
<evidence type="ECO:0000313" key="10">
    <source>
        <dbReference type="EMBL" id="KAJ8020413.1"/>
    </source>
</evidence>
<dbReference type="InterPro" id="IPR004156">
    <property type="entry name" value="OATP"/>
</dbReference>
<keyword evidence="11" id="KW-1185">Reference proteome</keyword>
<organism evidence="10 11">
    <name type="scientific">Holothuria leucospilota</name>
    <name type="common">Black long sea cucumber</name>
    <name type="synonym">Mertensiothuria leucospilota</name>
    <dbReference type="NCBI Taxonomy" id="206669"/>
    <lineage>
        <taxon>Eukaryota</taxon>
        <taxon>Metazoa</taxon>
        <taxon>Echinodermata</taxon>
        <taxon>Eleutherozoa</taxon>
        <taxon>Echinozoa</taxon>
        <taxon>Holothuroidea</taxon>
        <taxon>Aspidochirotacea</taxon>
        <taxon>Aspidochirotida</taxon>
        <taxon>Holothuriidae</taxon>
        <taxon>Holothuria</taxon>
    </lineage>
</organism>
<evidence type="ECO:0000313" key="11">
    <source>
        <dbReference type="Proteomes" id="UP001152320"/>
    </source>
</evidence>
<evidence type="ECO:0000256" key="1">
    <source>
        <dbReference type="ARBA" id="ARBA00004651"/>
    </source>
</evidence>
<dbReference type="GO" id="GO:0015347">
    <property type="term" value="F:sodium-independent organic anion transmembrane transporter activity"/>
    <property type="evidence" value="ECO:0007669"/>
    <property type="project" value="TreeGrafter"/>
</dbReference>
<dbReference type="PANTHER" id="PTHR11388">
    <property type="entry name" value="ORGANIC ANION TRANSPORTER"/>
    <property type="match status" value="1"/>
</dbReference>
<proteinExistence type="inferred from homology"/>
<comment type="subcellular location">
    <subcellularLocation>
        <location evidence="1">Cell membrane</location>
        <topology evidence="1">Multi-pass membrane protein</topology>
    </subcellularLocation>
</comment>
<evidence type="ECO:0000256" key="3">
    <source>
        <dbReference type="ARBA" id="ARBA00022475"/>
    </source>
</evidence>
<evidence type="ECO:0000256" key="8">
    <source>
        <dbReference type="SAM" id="Phobius"/>
    </source>
</evidence>
<feature type="transmembrane region" description="Helical" evidence="8">
    <location>
        <begin position="259"/>
        <end position="284"/>
    </location>
</feature>